<organism evidence="1 2">
    <name type="scientific">Neisseria shayeganii 871</name>
    <dbReference type="NCBI Taxonomy" id="1032488"/>
    <lineage>
        <taxon>Bacteria</taxon>
        <taxon>Pseudomonadati</taxon>
        <taxon>Pseudomonadota</taxon>
        <taxon>Betaproteobacteria</taxon>
        <taxon>Neisseriales</taxon>
        <taxon>Neisseriaceae</taxon>
        <taxon>Neisseria</taxon>
    </lineage>
</organism>
<dbReference type="STRING" id="1032488.HMPREF9371_0764"/>
<keyword evidence="2" id="KW-1185">Reference proteome</keyword>
<dbReference type="EMBL" id="AGAY01000026">
    <property type="protein sequence ID" value="EGY52978.1"/>
    <property type="molecule type" value="Genomic_DNA"/>
</dbReference>
<name>G4CGM5_9NEIS</name>
<accession>G4CGM5</accession>
<dbReference type="HOGENOM" id="CLU_3273255_0_0_4"/>
<gene>
    <name evidence="1" type="ORF">HMPREF9371_0764</name>
</gene>
<evidence type="ECO:0000313" key="2">
    <source>
        <dbReference type="Proteomes" id="UP000003019"/>
    </source>
</evidence>
<sequence>MLPARLALYRTGLHPLRLERHLHLGFCQGFGQGLAAKWVRV</sequence>
<dbReference type="AlphaFoldDB" id="G4CGM5"/>
<dbReference type="Proteomes" id="UP000003019">
    <property type="component" value="Unassembled WGS sequence"/>
</dbReference>
<proteinExistence type="predicted"/>
<reference evidence="1 2" key="1">
    <citation type="submission" date="2011-05" db="EMBL/GenBank/DDBJ databases">
        <authorList>
            <person name="Muzny D."/>
            <person name="Qin X."/>
            <person name="Deng J."/>
            <person name="Jiang H."/>
            <person name="Liu Y."/>
            <person name="Qu J."/>
            <person name="Song X.-Z."/>
            <person name="Zhang L."/>
            <person name="Thornton R."/>
            <person name="Coyle M."/>
            <person name="Francisco L."/>
            <person name="Jackson L."/>
            <person name="Javaid M."/>
            <person name="Korchina V."/>
            <person name="Kovar C."/>
            <person name="Mata R."/>
            <person name="Mathew T."/>
            <person name="Ngo R."/>
            <person name="Nguyen L."/>
            <person name="Nguyen N."/>
            <person name="Okwuonu G."/>
            <person name="Ongeri F."/>
            <person name="Pham C."/>
            <person name="Simmons D."/>
            <person name="Wilczek-Boney K."/>
            <person name="Hale W."/>
            <person name="Jakkamsetti A."/>
            <person name="Pham P."/>
            <person name="Ruth R."/>
            <person name="San Lucas F."/>
            <person name="Warren J."/>
            <person name="Zhang J."/>
            <person name="Zhao Z."/>
            <person name="Zhou C."/>
            <person name="Zhu D."/>
            <person name="Lee S."/>
            <person name="Bess C."/>
            <person name="Blankenburg K."/>
            <person name="Forbes L."/>
            <person name="Fu Q."/>
            <person name="Gubbala S."/>
            <person name="Hirani K."/>
            <person name="Jayaseelan J.C."/>
            <person name="Lara F."/>
            <person name="Munidasa M."/>
            <person name="Palculict T."/>
            <person name="Patil S."/>
            <person name="Pu L.-L."/>
            <person name="Saada N."/>
            <person name="Tang L."/>
            <person name="Weissenberger G."/>
            <person name="Zhu Y."/>
            <person name="Hemphill L."/>
            <person name="Shang Y."/>
            <person name="Youmans B."/>
            <person name="Ayvaz T."/>
            <person name="Ross M."/>
            <person name="Santibanez J."/>
            <person name="Aqrawi P."/>
            <person name="Gross S."/>
            <person name="Joshi V."/>
            <person name="Fowler G."/>
            <person name="Nazareth L."/>
            <person name="Reid J."/>
            <person name="Worley K."/>
            <person name="Petrosino J."/>
            <person name="Highlander S."/>
            <person name="Gibbs R."/>
        </authorList>
    </citation>
    <scope>NUCLEOTIDE SEQUENCE [LARGE SCALE GENOMIC DNA]</scope>
    <source>
        <strain evidence="1 2">871</strain>
    </source>
</reference>
<protein>
    <submittedName>
        <fullName evidence="1">Uncharacterized protein</fullName>
    </submittedName>
</protein>
<dbReference type="PATRIC" id="fig|1032488.3.peg.698"/>
<comment type="caution">
    <text evidence="1">The sequence shown here is derived from an EMBL/GenBank/DDBJ whole genome shotgun (WGS) entry which is preliminary data.</text>
</comment>
<evidence type="ECO:0000313" key="1">
    <source>
        <dbReference type="EMBL" id="EGY52978.1"/>
    </source>
</evidence>